<evidence type="ECO:0000256" key="1">
    <source>
        <dbReference type="SAM" id="Phobius"/>
    </source>
</evidence>
<gene>
    <name evidence="2" type="ORF">ACFFUV_07430</name>
</gene>
<sequence>MKRRFISFKLANVGALVLLLATLVPLLLHAHEFAPSNFMPTALILSIASVFSLAIGSRYHMQTKAAEQSNNLKQDKNDENLPIERSLLSHFTSRPCDQEQWLRNQLFLLSNELKQLPPLVHCNTTQKLHYQNLTEQRLDVLKQLEDLHKTKVLKRQIELGFSEKQE</sequence>
<dbReference type="RefSeq" id="WP_390190880.1">
    <property type="nucleotide sequence ID" value="NZ_JBHMEP010000001.1"/>
</dbReference>
<dbReference type="Proteomes" id="UP001589645">
    <property type="component" value="Unassembled WGS sequence"/>
</dbReference>
<keyword evidence="1" id="KW-0812">Transmembrane</keyword>
<evidence type="ECO:0008006" key="4">
    <source>
        <dbReference type="Google" id="ProtNLM"/>
    </source>
</evidence>
<protein>
    <recommendedName>
        <fullName evidence="4">DUF2489 domain-containing protein</fullName>
    </recommendedName>
</protein>
<feature type="transmembrane region" description="Helical" evidence="1">
    <location>
        <begin position="40"/>
        <end position="59"/>
    </location>
</feature>
<evidence type="ECO:0000313" key="3">
    <source>
        <dbReference type="Proteomes" id="UP001589645"/>
    </source>
</evidence>
<organism evidence="2 3">
    <name type="scientific">Vibrio olivae</name>
    <dbReference type="NCBI Taxonomy" id="1243002"/>
    <lineage>
        <taxon>Bacteria</taxon>
        <taxon>Pseudomonadati</taxon>
        <taxon>Pseudomonadota</taxon>
        <taxon>Gammaproteobacteria</taxon>
        <taxon>Vibrionales</taxon>
        <taxon>Vibrionaceae</taxon>
        <taxon>Vibrio</taxon>
    </lineage>
</organism>
<reference evidence="2 3" key="1">
    <citation type="submission" date="2024-09" db="EMBL/GenBank/DDBJ databases">
        <authorList>
            <person name="Sun Q."/>
            <person name="Mori K."/>
        </authorList>
    </citation>
    <scope>NUCLEOTIDE SEQUENCE [LARGE SCALE GENOMIC DNA]</scope>
    <source>
        <strain evidence="2 3">CECT 8064</strain>
    </source>
</reference>
<keyword evidence="1" id="KW-1133">Transmembrane helix</keyword>
<comment type="caution">
    <text evidence="2">The sequence shown here is derived from an EMBL/GenBank/DDBJ whole genome shotgun (WGS) entry which is preliminary data.</text>
</comment>
<keyword evidence="3" id="KW-1185">Reference proteome</keyword>
<keyword evidence="1" id="KW-0472">Membrane</keyword>
<dbReference type="EMBL" id="JBHMEP010000001">
    <property type="protein sequence ID" value="MFB9134809.1"/>
    <property type="molecule type" value="Genomic_DNA"/>
</dbReference>
<name>A0ABV5HKP7_9VIBR</name>
<proteinExistence type="predicted"/>
<evidence type="ECO:0000313" key="2">
    <source>
        <dbReference type="EMBL" id="MFB9134809.1"/>
    </source>
</evidence>
<accession>A0ABV5HKP7</accession>